<dbReference type="Pfam" id="PF12937">
    <property type="entry name" value="F-box-like"/>
    <property type="match status" value="1"/>
</dbReference>
<dbReference type="SUPFAM" id="SSF81383">
    <property type="entry name" value="F-box domain"/>
    <property type="match status" value="1"/>
</dbReference>
<name>A0A0H5QHU6_9EUKA</name>
<proteinExistence type="predicted"/>
<feature type="domain" description="F-box" evidence="2">
    <location>
        <begin position="6"/>
        <end position="50"/>
    </location>
</feature>
<feature type="transmembrane region" description="Helical" evidence="1">
    <location>
        <begin position="221"/>
        <end position="239"/>
    </location>
</feature>
<dbReference type="Gene3D" id="1.20.1280.50">
    <property type="match status" value="1"/>
</dbReference>
<dbReference type="InterPro" id="IPR036047">
    <property type="entry name" value="F-box-like_dom_sf"/>
</dbReference>
<dbReference type="InterPro" id="IPR001810">
    <property type="entry name" value="F-box_dom"/>
</dbReference>
<feature type="transmembrane region" description="Helical" evidence="1">
    <location>
        <begin position="284"/>
        <end position="311"/>
    </location>
</feature>
<feature type="transmembrane region" description="Helical" evidence="1">
    <location>
        <begin position="317"/>
        <end position="333"/>
    </location>
</feature>
<evidence type="ECO:0000259" key="2">
    <source>
        <dbReference type="Pfam" id="PF12937"/>
    </source>
</evidence>
<protein>
    <recommendedName>
        <fullName evidence="2">F-box domain-containing protein</fullName>
    </recommendedName>
</protein>
<evidence type="ECO:0000313" key="3">
    <source>
        <dbReference type="EMBL" id="CRZ01615.1"/>
    </source>
</evidence>
<keyword evidence="1" id="KW-1133">Transmembrane helix</keyword>
<feature type="transmembrane region" description="Helical" evidence="1">
    <location>
        <begin position="86"/>
        <end position="104"/>
    </location>
</feature>
<keyword evidence="1" id="KW-0812">Transmembrane</keyword>
<sequence length="488" mass="55878">MDWSTNLPVELTLTAFGFLDAKSLCALSSTCLSWKALAHQPSLWFTMCKRTQSVIDHDKSRHWKDKFKERHSWRKSFLNRRANQRIAFIVISVLLCTLFSLYSLNEIYLQHMRLTYAEPVVGTIHKAYIVEHEGELADFSDNDYEIIIEYIFTDTINGRESRSSNLWVMDSVKVRYSTLSAAESELRRLSRPDGSILLLVHWDNGTDPYPFVYRTALFEPYAYLVIAITGLCVIALVDVMSRSIIHVQPDTTDLKVYSRPLGRYLYPISDDQSDDIPRRRQQGVFLLFSVIIFHVIVIPAVAHFMAISMAASLVSEIWIFLGVAELVAMYTAYQARIRLLCHVKAFLYCDRRPTLVLNAPNLIHVVLQTQRSVFIQHVSIVASLTRVDCDVVVTPGEPDRTKLVYRLVHEQDVQCSEGVHRWYNAGEHVIDSTNMVINGRLQTSSVLSQTGFPRFIWRLAVVVRCQGLPTVREEFTTLVQDGARLPQT</sequence>
<reference evidence="3" key="1">
    <citation type="submission" date="2015-04" db="EMBL/GenBank/DDBJ databases">
        <title>The genome sequence of the plant pathogenic Rhizarian Plasmodiophora brassicae reveals insights in its biotrophic life cycle and the origin of chitin synthesis.</title>
        <authorList>
            <person name="Schwelm A."/>
            <person name="Fogelqvist J."/>
            <person name="Knaust A."/>
            <person name="Julke S."/>
            <person name="Lilja T."/>
            <person name="Dhandapani V."/>
            <person name="Bonilla-Rosso G."/>
            <person name="Karlsson M."/>
            <person name="Shevchenko A."/>
            <person name="Choi S.R."/>
            <person name="Kim H.G."/>
            <person name="Park J.Y."/>
            <person name="Lim Y.P."/>
            <person name="Ludwig-Muller J."/>
            <person name="Dixelius C."/>
        </authorList>
    </citation>
    <scope>NUCLEOTIDE SEQUENCE</scope>
    <source>
        <tissue evidence="3">Potato root galls</tissue>
    </source>
</reference>
<organism evidence="3">
    <name type="scientific">Spongospora subterranea</name>
    <dbReference type="NCBI Taxonomy" id="70186"/>
    <lineage>
        <taxon>Eukaryota</taxon>
        <taxon>Sar</taxon>
        <taxon>Rhizaria</taxon>
        <taxon>Endomyxa</taxon>
        <taxon>Phytomyxea</taxon>
        <taxon>Plasmodiophorida</taxon>
        <taxon>Plasmodiophoridae</taxon>
        <taxon>Spongospora</taxon>
    </lineage>
</organism>
<dbReference type="EMBL" id="HACM01001173">
    <property type="protein sequence ID" value="CRZ01615.1"/>
    <property type="molecule type" value="Transcribed_RNA"/>
</dbReference>
<keyword evidence="1" id="KW-0472">Membrane</keyword>
<evidence type="ECO:0000256" key="1">
    <source>
        <dbReference type="SAM" id="Phobius"/>
    </source>
</evidence>
<dbReference type="AlphaFoldDB" id="A0A0H5QHU6"/>
<accession>A0A0H5QHU6</accession>